<evidence type="ECO:0000313" key="2">
    <source>
        <dbReference type="EMBL" id="CAH2275579.1"/>
    </source>
</evidence>
<organism evidence="2 3">
    <name type="scientific">Pelobates cultripes</name>
    <name type="common">Western spadefoot toad</name>
    <dbReference type="NCBI Taxonomy" id="61616"/>
    <lineage>
        <taxon>Eukaryota</taxon>
        <taxon>Metazoa</taxon>
        <taxon>Chordata</taxon>
        <taxon>Craniata</taxon>
        <taxon>Vertebrata</taxon>
        <taxon>Euteleostomi</taxon>
        <taxon>Amphibia</taxon>
        <taxon>Batrachia</taxon>
        <taxon>Anura</taxon>
        <taxon>Pelobatoidea</taxon>
        <taxon>Pelobatidae</taxon>
        <taxon>Pelobates</taxon>
    </lineage>
</organism>
<accession>A0AAD1RNP7</accession>
<proteinExistence type="predicted"/>
<dbReference type="AlphaFoldDB" id="A0AAD1RNP7"/>
<evidence type="ECO:0000256" key="1">
    <source>
        <dbReference type="SAM" id="Coils"/>
    </source>
</evidence>
<keyword evidence="3" id="KW-1185">Reference proteome</keyword>
<evidence type="ECO:0000313" key="3">
    <source>
        <dbReference type="Proteomes" id="UP001295444"/>
    </source>
</evidence>
<dbReference type="Proteomes" id="UP001295444">
    <property type="component" value="Chromosome 03"/>
</dbReference>
<feature type="coiled-coil region" evidence="1">
    <location>
        <begin position="5"/>
        <end position="39"/>
    </location>
</feature>
<dbReference type="EMBL" id="OW240914">
    <property type="protein sequence ID" value="CAH2275579.1"/>
    <property type="molecule type" value="Genomic_DNA"/>
</dbReference>
<protein>
    <submittedName>
        <fullName evidence="2">Uncharacterized protein</fullName>
    </submittedName>
</protein>
<reference evidence="2" key="1">
    <citation type="submission" date="2022-03" db="EMBL/GenBank/DDBJ databases">
        <authorList>
            <person name="Alioto T."/>
            <person name="Alioto T."/>
            <person name="Gomez Garrido J."/>
        </authorList>
    </citation>
    <scope>NUCLEOTIDE SEQUENCE</scope>
</reference>
<keyword evidence="1" id="KW-0175">Coiled coil</keyword>
<sequence length="98" mass="11174">MEDKMDQVTSNSTNHEQAVQALQEEVWILEDAHEDLNNRSRRNNIRIKGLSESVTIDTLSATLRETFWGEAPPALALYRLHTKDAQHAKESHIITPNP</sequence>
<name>A0AAD1RNP7_PELCU</name>
<gene>
    <name evidence="2" type="ORF">PECUL_23A042511</name>
</gene>